<dbReference type="Gene3D" id="1.20.120.680">
    <property type="entry name" value="Formiminotetrahydrofolate cyclodeaminase monomer, up-and-down helical bundle"/>
    <property type="match status" value="1"/>
</dbReference>
<protein>
    <submittedName>
        <fullName evidence="3">Formiminotetrahydrofolate cyclodeaminase</fullName>
    </submittedName>
</protein>
<dbReference type="Pfam" id="PF04961">
    <property type="entry name" value="FTCD_C"/>
    <property type="match status" value="1"/>
</dbReference>
<keyword evidence="4" id="KW-1185">Reference proteome</keyword>
<evidence type="ECO:0000259" key="2">
    <source>
        <dbReference type="Pfam" id="PF04961"/>
    </source>
</evidence>
<dbReference type="RefSeq" id="WP_167046743.1">
    <property type="nucleotide sequence ID" value="NZ_JAAOZB010000001.1"/>
</dbReference>
<keyword evidence="1" id="KW-0812">Transmembrane</keyword>
<reference evidence="3 4" key="1">
    <citation type="submission" date="2020-07" db="EMBL/GenBank/DDBJ databases">
        <title>Sequencing the genomes of 1000 actinobacteria strains.</title>
        <authorList>
            <person name="Klenk H.-P."/>
        </authorList>
    </citation>
    <scope>NUCLEOTIDE SEQUENCE [LARGE SCALE GENOMIC DNA]</scope>
    <source>
        <strain evidence="3 4">DSM 27576</strain>
    </source>
</reference>
<dbReference type="GO" id="GO:0003824">
    <property type="term" value="F:catalytic activity"/>
    <property type="evidence" value="ECO:0007669"/>
    <property type="project" value="InterPro"/>
</dbReference>
<evidence type="ECO:0000313" key="3">
    <source>
        <dbReference type="EMBL" id="MBA8817494.1"/>
    </source>
</evidence>
<dbReference type="InterPro" id="IPR007044">
    <property type="entry name" value="Cyclodeamin/CycHdrlase"/>
</dbReference>
<keyword evidence="1" id="KW-1133">Transmembrane helix</keyword>
<dbReference type="InterPro" id="IPR036178">
    <property type="entry name" value="Formintransfe-cycloase-like_sf"/>
</dbReference>
<feature type="domain" description="Cyclodeaminase/cyclohydrolase" evidence="2">
    <location>
        <begin position="12"/>
        <end position="158"/>
    </location>
</feature>
<dbReference type="Proteomes" id="UP000526083">
    <property type="component" value="Unassembled WGS sequence"/>
</dbReference>
<evidence type="ECO:0000313" key="4">
    <source>
        <dbReference type="Proteomes" id="UP000526083"/>
    </source>
</evidence>
<feature type="transmembrane region" description="Helical" evidence="1">
    <location>
        <begin position="31"/>
        <end position="52"/>
    </location>
</feature>
<gene>
    <name evidence="3" type="ORF">FHX48_002599</name>
</gene>
<sequence>MDTDYISTASATLTQWIEQLSSPTPAPGGGAAGAVVLAIGAATAQMAAGYAAESGSRTRTLRTAQRVRELALRATDDDAAASAALAAAYRNHSATSSSRAAAIDAAGRSSIAVVRIASSMIDVLDWLSTHGEPRLLPDVAVSAALTAAAIRTSCINIASSASAAVGEQNIEYLHSARRDAELLADRFTAIAANTTSAG</sequence>
<keyword evidence="1" id="KW-0472">Membrane</keyword>
<dbReference type="AlphaFoldDB" id="A0A7W3JR45"/>
<comment type="caution">
    <text evidence="3">The sequence shown here is derived from an EMBL/GenBank/DDBJ whole genome shotgun (WGS) entry which is preliminary data.</text>
</comment>
<evidence type="ECO:0000256" key="1">
    <source>
        <dbReference type="SAM" id="Phobius"/>
    </source>
</evidence>
<organism evidence="3 4">
    <name type="scientific">Microbacterium halimionae</name>
    <dbReference type="NCBI Taxonomy" id="1526413"/>
    <lineage>
        <taxon>Bacteria</taxon>
        <taxon>Bacillati</taxon>
        <taxon>Actinomycetota</taxon>
        <taxon>Actinomycetes</taxon>
        <taxon>Micrococcales</taxon>
        <taxon>Microbacteriaceae</taxon>
        <taxon>Microbacterium</taxon>
    </lineage>
</organism>
<accession>A0A7W3JR45</accession>
<name>A0A7W3JR45_9MICO</name>
<dbReference type="EMBL" id="JACGWY010000007">
    <property type="protein sequence ID" value="MBA8817494.1"/>
    <property type="molecule type" value="Genomic_DNA"/>
</dbReference>
<dbReference type="SUPFAM" id="SSF101262">
    <property type="entry name" value="Methenyltetrahydrofolate cyclohydrolase-like"/>
    <property type="match status" value="1"/>
</dbReference>
<proteinExistence type="predicted"/>